<dbReference type="EnsemblPlants" id="KEH34740">
    <property type="protein sequence ID" value="KEH34740"/>
    <property type="gene ID" value="MTR_3g068090"/>
</dbReference>
<gene>
    <name evidence="1" type="ordered locus">MTR_3g068090</name>
</gene>
<organism evidence="1 3">
    <name type="scientific">Medicago truncatula</name>
    <name type="common">Barrel medic</name>
    <name type="synonym">Medicago tribuloides</name>
    <dbReference type="NCBI Taxonomy" id="3880"/>
    <lineage>
        <taxon>Eukaryota</taxon>
        <taxon>Viridiplantae</taxon>
        <taxon>Streptophyta</taxon>
        <taxon>Embryophyta</taxon>
        <taxon>Tracheophyta</taxon>
        <taxon>Spermatophyta</taxon>
        <taxon>Magnoliopsida</taxon>
        <taxon>eudicotyledons</taxon>
        <taxon>Gunneridae</taxon>
        <taxon>Pentapetalae</taxon>
        <taxon>rosids</taxon>
        <taxon>fabids</taxon>
        <taxon>Fabales</taxon>
        <taxon>Fabaceae</taxon>
        <taxon>Papilionoideae</taxon>
        <taxon>50 kb inversion clade</taxon>
        <taxon>NPAAA clade</taxon>
        <taxon>Hologalegina</taxon>
        <taxon>IRL clade</taxon>
        <taxon>Trifolieae</taxon>
        <taxon>Medicago</taxon>
    </lineage>
</organism>
<evidence type="ECO:0000313" key="3">
    <source>
        <dbReference type="Proteomes" id="UP000002051"/>
    </source>
</evidence>
<reference evidence="1 3" key="1">
    <citation type="journal article" date="2011" name="Nature">
        <title>The Medicago genome provides insight into the evolution of rhizobial symbioses.</title>
        <authorList>
            <person name="Young N.D."/>
            <person name="Debelle F."/>
            <person name="Oldroyd G.E."/>
            <person name="Geurts R."/>
            <person name="Cannon S.B."/>
            <person name="Udvardi M.K."/>
            <person name="Benedito V.A."/>
            <person name="Mayer K.F."/>
            <person name="Gouzy J."/>
            <person name="Schoof H."/>
            <person name="Van de Peer Y."/>
            <person name="Proost S."/>
            <person name="Cook D.R."/>
            <person name="Meyers B.C."/>
            <person name="Spannagl M."/>
            <person name="Cheung F."/>
            <person name="De Mita S."/>
            <person name="Krishnakumar V."/>
            <person name="Gundlach H."/>
            <person name="Zhou S."/>
            <person name="Mudge J."/>
            <person name="Bharti A.K."/>
            <person name="Murray J.D."/>
            <person name="Naoumkina M.A."/>
            <person name="Rosen B."/>
            <person name="Silverstein K.A."/>
            <person name="Tang H."/>
            <person name="Rombauts S."/>
            <person name="Zhao P.X."/>
            <person name="Zhou P."/>
            <person name="Barbe V."/>
            <person name="Bardou P."/>
            <person name="Bechner M."/>
            <person name="Bellec A."/>
            <person name="Berger A."/>
            <person name="Berges H."/>
            <person name="Bidwell S."/>
            <person name="Bisseling T."/>
            <person name="Choisne N."/>
            <person name="Couloux A."/>
            <person name="Denny R."/>
            <person name="Deshpande S."/>
            <person name="Dai X."/>
            <person name="Doyle J.J."/>
            <person name="Dudez A.M."/>
            <person name="Farmer A.D."/>
            <person name="Fouteau S."/>
            <person name="Franken C."/>
            <person name="Gibelin C."/>
            <person name="Gish J."/>
            <person name="Goldstein S."/>
            <person name="Gonzalez A.J."/>
            <person name="Green P.J."/>
            <person name="Hallab A."/>
            <person name="Hartog M."/>
            <person name="Hua A."/>
            <person name="Humphray S.J."/>
            <person name="Jeong D.H."/>
            <person name="Jing Y."/>
            <person name="Jocker A."/>
            <person name="Kenton S.M."/>
            <person name="Kim D.J."/>
            <person name="Klee K."/>
            <person name="Lai H."/>
            <person name="Lang C."/>
            <person name="Lin S."/>
            <person name="Macmil S.L."/>
            <person name="Magdelenat G."/>
            <person name="Matthews L."/>
            <person name="McCorrison J."/>
            <person name="Monaghan E.L."/>
            <person name="Mun J.H."/>
            <person name="Najar F.Z."/>
            <person name="Nicholson C."/>
            <person name="Noirot C."/>
            <person name="O'Bleness M."/>
            <person name="Paule C.R."/>
            <person name="Poulain J."/>
            <person name="Prion F."/>
            <person name="Qin B."/>
            <person name="Qu C."/>
            <person name="Retzel E.F."/>
            <person name="Riddle C."/>
            <person name="Sallet E."/>
            <person name="Samain S."/>
            <person name="Samson N."/>
            <person name="Sanders I."/>
            <person name="Saurat O."/>
            <person name="Scarpelli C."/>
            <person name="Schiex T."/>
            <person name="Segurens B."/>
            <person name="Severin A.J."/>
            <person name="Sherrier D.J."/>
            <person name="Shi R."/>
            <person name="Sims S."/>
            <person name="Singer S.R."/>
            <person name="Sinharoy S."/>
            <person name="Sterck L."/>
            <person name="Viollet A."/>
            <person name="Wang B.B."/>
            <person name="Wang K."/>
            <person name="Wang M."/>
            <person name="Wang X."/>
            <person name="Warfsmann J."/>
            <person name="Weissenbach J."/>
            <person name="White D.D."/>
            <person name="White J.D."/>
            <person name="Wiley G.B."/>
            <person name="Wincker P."/>
            <person name="Xing Y."/>
            <person name="Yang L."/>
            <person name="Yao Z."/>
            <person name="Ying F."/>
            <person name="Zhai J."/>
            <person name="Zhou L."/>
            <person name="Zuber A."/>
            <person name="Denarie J."/>
            <person name="Dixon R.A."/>
            <person name="May G.D."/>
            <person name="Schwartz D.C."/>
            <person name="Rogers J."/>
            <person name="Quetier F."/>
            <person name="Town C.D."/>
            <person name="Roe B.A."/>
        </authorList>
    </citation>
    <scope>NUCLEOTIDE SEQUENCE [LARGE SCALE GENOMIC DNA]</scope>
    <source>
        <strain evidence="1">A17</strain>
        <strain evidence="2 3">cv. Jemalong A17</strain>
    </source>
</reference>
<keyword evidence="3" id="KW-1185">Reference proteome</keyword>
<reference evidence="1 3" key="2">
    <citation type="journal article" date="2014" name="BMC Genomics">
        <title>An improved genome release (version Mt4.0) for the model legume Medicago truncatula.</title>
        <authorList>
            <person name="Tang H."/>
            <person name="Krishnakumar V."/>
            <person name="Bidwell S."/>
            <person name="Rosen B."/>
            <person name="Chan A."/>
            <person name="Zhou S."/>
            <person name="Gentzbittel L."/>
            <person name="Childs K.L."/>
            <person name="Yandell M."/>
            <person name="Gundlach H."/>
            <person name="Mayer K.F."/>
            <person name="Schwartz D.C."/>
            <person name="Town C.D."/>
        </authorList>
    </citation>
    <scope>GENOME REANNOTATION</scope>
    <source>
        <strain evidence="1">A17</strain>
        <strain evidence="2 3">cv. Jemalong A17</strain>
    </source>
</reference>
<dbReference type="AlphaFoldDB" id="A0A072V978"/>
<proteinExistence type="predicted"/>
<protein>
    <submittedName>
        <fullName evidence="1 2">Uncharacterized protein</fullName>
    </submittedName>
</protein>
<dbReference type="HOGENOM" id="CLU_2743791_0_0_1"/>
<evidence type="ECO:0000313" key="2">
    <source>
        <dbReference type="EnsemblPlants" id="KEH34740"/>
    </source>
</evidence>
<dbReference type="Proteomes" id="UP000002051">
    <property type="component" value="Chromosome 3"/>
</dbReference>
<reference evidence="2" key="3">
    <citation type="submission" date="2015-04" db="UniProtKB">
        <authorList>
            <consortium name="EnsemblPlants"/>
        </authorList>
    </citation>
    <scope>IDENTIFICATION</scope>
    <source>
        <strain evidence="2">cv. Jemalong A17</strain>
    </source>
</reference>
<evidence type="ECO:0000313" key="1">
    <source>
        <dbReference type="EMBL" id="KEH34740.1"/>
    </source>
</evidence>
<accession>A0A072V978</accession>
<name>A0A072V978_MEDTR</name>
<sequence length="71" mass="8304">MWKTIGMLWCRKQVGESDPSRRKPYVSRVRLEISNLPFNDSLSRNISSTKNTHLDANFWICYLLKVSNMAV</sequence>
<dbReference type="EMBL" id="CM001219">
    <property type="protein sequence ID" value="KEH34740.1"/>
    <property type="molecule type" value="Genomic_DNA"/>
</dbReference>